<sequence>MKKHYIETADETQFSAEQVVNQSPVKWILSNDGRLFEIGKSDYGTWHKIGPIMTTSGIGRPPLDFDVAEVGRLIDELPLTLKIIKNKLLGIGMTYFSSTEIEDGTDSDPWILRINGILQRKDSTPAVEISVEFHQSDFNNWYENGFTKRSVTEEIDRKVQPYKKKEGFV</sequence>
<comment type="caution">
    <text evidence="1">The sequence shown here is derived from an EMBL/GenBank/DDBJ whole genome shotgun (WGS) entry which is preliminary data.</text>
</comment>
<evidence type="ECO:0000313" key="2">
    <source>
        <dbReference type="Proteomes" id="UP000597338"/>
    </source>
</evidence>
<dbReference type="RefSeq" id="WP_188751580.1">
    <property type="nucleotide sequence ID" value="NZ_BMIK01000009.1"/>
</dbReference>
<accession>A0ABQ1M2B0</accession>
<name>A0ABQ1M2B0_9SPHI</name>
<protein>
    <submittedName>
        <fullName evidence="1">Uncharacterized protein</fullName>
    </submittedName>
</protein>
<proteinExistence type="predicted"/>
<organism evidence="1 2">
    <name type="scientific">Parapedobacter defluvii</name>
    <dbReference type="NCBI Taxonomy" id="2045106"/>
    <lineage>
        <taxon>Bacteria</taxon>
        <taxon>Pseudomonadati</taxon>
        <taxon>Bacteroidota</taxon>
        <taxon>Sphingobacteriia</taxon>
        <taxon>Sphingobacteriales</taxon>
        <taxon>Sphingobacteriaceae</taxon>
        <taxon>Parapedobacter</taxon>
    </lineage>
</organism>
<dbReference type="Proteomes" id="UP000597338">
    <property type="component" value="Unassembled WGS sequence"/>
</dbReference>
<dbReference type="EMBL" id="BMIK01000009">
    <property type="protein sequence ID" value="GGC33551.1"/>
    <property type="molecule type" value="Genomic_DNA"/>
</dbReference>
<gene>
    <name evidence="1" type="ORF">GCM10011386_27090</name>
</gene>
<keyword evidence="2" id="KW-1185">Reference proteome</keyword>
<reference evidence="2" key="1">
    <citation type="journal article" date="2019" name="Int. J. Syst. Evol. Microbiol.">
        <title>The Global Catalogue of Microorganisms (GCM) 10K type strain sequencing project: providing services to taxonomists for standard genome sequencing and annotation.</title>
        <authorList>
            <consortium name="The Broad Institute Genomics Platform"/>
            <consortium name="The Broad Institute Genome Sequencing Center for Infectious Disease"/>
            <person name="Wu L."/>
            <person name="Ma J."/>
        </authorList>
    </citation>
    <scope>NUCLEOTIDE SEQUENCE [LARGE SCALE GENOMIC DNA]</scope>
    <source>
        <strain evidence="2">CGMCC 1.15342</strain>
    </source>
</reference>
<evidence type="ECO:0000313" key="1">
    <source>
        <dbReference type="EMBL" id="GGC33551.1"/>
    </source>
</evidence>